<evidence type="ECO:0000256" key="2">
    <source>
        <dbReference type="SAM" id="MobiDB-lite"/>
    </source>
</evidence>
<evidence type="ECO:0000256" key="1">
    <source>
        <dbReference type="PROSITE-ProRule" id="PRU00117"/>
    </source>
</evidence>
<dbReference type="EMBL" id="JABANP010000197">
    <property type="protein sequence ID" value="KAF4687090.1"/>
    <property type="molecule type" value="Genomic_DNA"/>
</dbReference>
<dbReference type="PROSITE" id="PS50084">
    <property type="entry name" value="KH_TYPE_1"/>
    <property type="match status" value="1"/>
</dbReference>
<gene>
    <name evidence="4" type="primary">FMR1_1</name>
    <name evidence="4" type="ORF">FOZ60_004303</name>
</gene>
<dbReference type="Proteomes" id="UP000541610">
    <property type="component" value="Unassembled WGS sequence"/>
</dbReference>
<organism evidence="4 5">
    <name type="scientific">Perkinsus olseni</name>
    <name type="common">Perkinsus atlanticus</name>
    <dbReference type="NCBI Taxonomy" id="32597"/>
    <lineage>
        <taxon>Eukaryota</taxon>
        <taxon>Sar</taxon>
        <taxon>Alveolata</taxon>
        <taxon>Perkinsozoa</taxon>
        <taxon>Perkinsea</taxon>
        <taxon>Perkinsida</taxon>
        <taxon>Perkinsidae</taxon>
        <taxon>Perkinsus</taxon>
    </lineage>
</organism>
<comment type="caution">
    <text evidence="4">The sequence shown here is derived from an EMBL/GenBank/DDBJ whole genome shotgun (WGS) entry which is preliminary data.</text>
</comment>
<proteinExistence type="predicted"/>
<sequence length="523" mass="57165">MEPPSAAVQCYSAPVEVRGYENKWFTAQLAGIDLKASEVRIAFQSNVWQPRIVPVEAVRCVPKRATPGSFQPGPGDTVEVLSLGSDSTPPCWSLGVVRVVRDGLYYVNQQPDGDEGPLPSDREDTIVELDHLRAPVQPQGSPEHLQDDLVECASSLTKLKTEIYEVPQSLADWLISDDGRACMKYIAVRVKLSLISVQTSLCDHPRVHLIGFAHTTARACMLLSIHVDHQLEIQSFHHRRLLALRKQQHQQQPRATTGGRSQRRAGDGRISARASGPRKTTLQRSSSSSSSTVKSAAAVASENLTDLEAPRNLVVKFATTRRLLGLTIGKGGANVKSVQDEFGVNVRIIEVSRESPTGSMVIIEGPSEPALTLARRRLEFFITKYPIESDSVQWVVGPRFSNLSALAEQTALHYARYSDTDEAGEERPCIEMCGRADEIDDAKSVIESHLLYREVFQDITAERRKIDSSQHSGKDAGLGGDSGKLRHLGAARIDSRESISSETLAASTIDSIDRSSICGTLGA</sequence>
<feature type="compositionally biased region" description="Polar residues" evidence="2">
    <location>
        <begin position="249"/>
        <end position="260"/>
    </location>
</feature>
<dbReference type="InterPro" id="IPR036612">
    <property type="entry name" value="KH_dom_type_1_sf"/>
</dbReference>
<dbReference type="Pfam" id="PF00013">
    <property type="entry name" value="KH_1"/>
    <property type="match status" value="1"/>
</dbReference>
<dbReference type="SUPFAM" id="SSF54791">
    <property type="entry name" value="Eukaryotic type KH-domain (KH-domain type I)"/>
    <property type="match status" value="1"/>
</dbReference>
<dbReference type="SMART" id="SM00322">
    <property type="entry name" value="KH"/>
    <property type="match status" value="1"/>
</dbReference>
<dbReference type="GO" id="GO:0005634">
    <property type="term" value="C:nucleus"/>
    <property type="evidence" value="ECO:0007669"/>
    <property type="project" value="TreeGrafter"/>
</dbReference>
<evidence type="ECO:0000313" key="5">
    <source>
        <dbReference type="Proteomes" id="UP000541610"/>
    </source>
</evidence>
<reference evidence="4 5" key="1">
    <citation type="submission" date="2020-04" db="EMBL/GenBank/DDBJ databases">
        <title>Perkinsus olseni comparative genomics.</title>
        <authorList>
            <person name="Bogema D.R."/>
        </authorList>
    </citation>
    <scope>NUCLEOTIDE SEQUENCE [LARGE SCALE GENOMIC DNA]</scope>
    <source>
        <strain evidence="4">00978-12</strain>
    </source>
</reference>
<dbReference type="PANTHER" id="PTHR10603:SF7">
    <property type="entry name" value="FRAGILE X MESSENGER RIBONUCLEOPROTEIN 1 HOMOLOG"/>
    <property type="match status" value="1"/>
</dbReference>
<dbReference type="GO" id="GO:0010494">
    <property type="term" value="C:cytoplasmic stress granule"/>
    <property type="evidence" value="ECO:0007669"/>
    <property type="project" value="TreeGrafter"/>
</dbReference>
<accession>A0A7J6NU28</accession>
<evidence type="ECO:0000259" key="3">
    <source>
        <dbReference type="SMART" id="SM00322"/>
    </source>
</evidence>
<dbReference type="Gene3D" id="2.30.30.140">
    <property type="match status" value="1"/>
</dbReference>
<dbReference type="InterPro" id="IPR004088">
    <property type="entry name" value="KH_dom_type_1"/>
</dbReference>
<dbReference type="OrthoDB" id="448545at2759"/>
<dbReference type="InterPro" id="IPR004087">
    <property type="entry name" value="KH_dom"/>
</dbReference>
<dbReference type="GO" id="GO:0043488">
    <property type="term" value="P:regulation of mRNA stability"/>
    <property type="evidence" value="ECO:0007669"/>
    <property type="project" value="TreeGrafter"/>
</dbReference>
<dbReference type="PANTHER" id="PTHR10603">
    <property type="entry name" value="FRAGILE X MENTAL RETARDATION SYNDROME-RELATED PROTEIN"/>
    <property type="match status" value="1"/>
</dbReference>
<dbReference type="AlphaFoldDB" id="A0A7J6NU28"/>
<dbReference type="GO" id="GO:0051028">
    <property type="term" value="P:mRNA transport"/>
    <property type="evidence" value="ECO:0007669"/>
    <property type="project" value="TreeGrafter"/>
</dbReference>
<feature type="region of interest" description="Disordered" evidence="2">
    <location>
        <begin position="245"/>
        <end position="294"/>
    </location>
</feature>
<dbReference type="GO" id="GO:0048513">
    <property type="term" value="P:animal organ development"/>
    <property type="evidence" value="ECO:0007669"/>
    <property type="project" value="TreeGrafter"/>
</dbReference>
<keyword evidence="1" id="KW-0694">RNA-binding</keyword>
<feature type="compositionally biased region" description="Low complexity" evidence="2">
    <location>
        <begin position="285"/>
        <end position="294"/>
    </location>
</feature>
<evidence type="ECO:0000313" key="4">
    <source>
        <dbReference type="EMBL" id="KAF4687090.1"/>
    </source>
</evidence>
<dbReference type="GO" id="GO:0045727">
    <property type="term" value="P:positive regulation of translation"/>
    <property type="evidence" value="ECO:0007669"/>
    <property type="project" value="TreeGrafter"/>
</dbReference>
<dbReference type="GO" id="GO:0003730">
    <property type="term" value="F:mRNA 3'-UTR binding"/>
    <property type="evidence" value="ECO:0007669"/>
    <property type="project" value="TreeGrafter"/>
</dbReference>
<dbReference type="CDD" id="cd20403">
    <property type="entry name" value="Tudor_Agenet_FMRP-like_rpt2"/>
    <property type="match status" value="1"/>
</dbReference>
<dbReference type="InterPro" id="IPR040148">
    <property type="entry name" value="FMR1"/>
</dbReference>
<feature type="domain" description="K Homology" evidence="3">
    <location>
        <begin position="311"/>
        <end position="382"/>
    </location>
</feature>
<dbReference type="Gene3D" id="3.30.1370.10">
    <property type="entry name" value="K Homology domain, type 1"/>
    <property type="match status" value="1"/>
</dbReference>
<protein>
    <submittedName>
        <fullName evidence="4">Fragile X mental retardation</fullName>
    </submittedName>
</protein>
<name>A0A7J6NU28_PEROL</name>
<dbReference type="GO" id="GO:0045182">
    <property type="term" value="F:translation regulator activity"/>
    <property type="evidence" value="ECO:0007669"/>
    <property type="project" value="TreeGrafter"/>
</dbReference>